<gene>
    <name evidence="5" type="ORF">GEV33_004863</name>
</gene>
<feature type="region of interest" description="Disordered" evidence="4">
    <location>
        <begin position="75"/>
        <end position="98"/>
    </location>
</feature>
<dbReference type="SUPFAM" id="SSF52058">
    <property type="entry name" value="L domain-like"/>
    <property type="match status" value="2"/>
</dbReference>
<dbReference type="InterPro" id="IPR050328">
    <property type="entry name" value="Dev_Immune_Receptor"/>
</dbReference>
<comment type="caution">
    <text evidence="5">The sequence shown here is derived from an EMBL/GenBank/DDBJ whole genome shotgun (WGS) entry which is preliminary data.</text>
</comment>
<reference evidence="5" key="1">
    <citation type="journal article" date="2020" name="J Insects Food Feed">
        <title>The yellow mealworm (Tenebrio molitor) genome: a resource for the emerging insects as food and feed industry.</title>
        <authorList>
            <person name="Eriksson T."/>
            <person name="Andere A."/>
            <person name="Kelstrup H."/>
            <person name="Emery V."/>
            <person name="Picard C."/>
        </authorList>
    </citation>
    <scope>NUCLEOTIDE SEQUENCE</scope>
    <source>
        <strain evidence="5">Stoneville</strain>
        <tissue evidence="5">Whole head</tissue>
    </source>
</reference>
<feature type="compositionally biased region" description="Polar residues" evidence="4">
    <location>
        <begin position="1003"/>
        <end position="1013"/>
    </location>
</feature>
<dbReference type="EMBL" id="JABDTM020018592">
    <property type="protein sequence ID" value="KAH0817928.1"/>
    <property type="molecule type" value="Genomic_DNA"/>
</dbReference>
<organism evidence="5 6">
    <name type="scientific">Tenebrio molitor</name>
    <name type="common">Yellow mealworm beetle</name>
    <dbReference type="NCBI Taxonomy" id="7067"/>
    <lineage>
        <taxon>Eukaryota</taxon>
        <taxon>Metazoa</taxon>
        <taxon>Ecdysozoa</taxon>
        <taxon>Arthropoda</taxon>
        <taxon>Hexapoda</taxon>
        <taxon>Insecta</taxon>
        <taxon>Pterygota</taxon>
        <taxon>Neoptera</taxon>
        <taxon>Endopterygota</taxon>
        <taxon>Coleoptera</taxon>
        <taxon>Polyphaga</taxon>
        <taxon>Cucujiformia</taxon>
        <taxon>Tenebrionidae</taxon>
        <taxon>Tenebrio</taxon>
    </lineage>
</organism>
<dbReference type="SMART" id="SM00364">
    <property type="entry name" value="LRR_BAC"/>
    <property type="match status" value="8"/>
</dbReference>
<keyword evidence="1" id="KW-0433">Leucine-rich repeat</keyword>
<keyword evidence="2" id="KW-0732">Signal</keyword>
<name>A0A8J6LG01_TENMO</name>
<dbReference type="PANTHER" id="PTHR24373">
    <property type="entry name" value="SLIT RELATED LEUCINE-RICH REPEAT NEURONAL PROTEIN"/>
    <property type="match status" value="1"/>
</dbReference>
<reference evidence="5" key="2">
    <citation type="submission" date="2021-08" db="EMBL/GenBank/DDBJ databases">
        <authorList>
            <person name="Eriksson T."/>
        </authorList>
    </citation>
    <scope>NUCLEOTIDE SEQUENCE</scope>
    <source>
        <strain evidence="5">Stoneville</strain>
        <tissue evidence="5">Whole head</tissue>
    </source>
</reference>
<dbReference type="AlphaFoldDB" id="A0A8J6LG01"/>
<feature type="region of interest" description="Disordered" evidence="4">
    <location>
        <begin position="1"/>
        <end position="58"/>
    </location>
</feature>
<proteinExistence type="predicted"/>
<evidence type="ECO:0000256" key="4">
    <source>
        <dbReference type="SAM" id="MobiDB-lite"/>
    </source>
</evidence>
<dbReference type="SMART" id="SM00365">
    <property type="entry name" value="LRR_SD22"/>
    <property type="match status" value="5"/>
</dbReference>
<dbReference type="InterPro" id="IPR001611">
    <property type="entry name" value="Leu-rich_rpt"/>
</dbReference>
<dbReference type="InterPro" id="IPR032675">
    <property type="entry name" value="LRR_dom_sf"/>
</dbReference>
<dbReference type="PROSITE" id="PS51450">
    <property type="entry name" value="LRR"/>
    <property type="match status" value="2"/>
</dbReference>
<evidence type="ECO:0000313" key="5">
    <source>
        <dbReference type="EMBL" id="KAH0817928.1"/>
    </source>
</evidence>
<dbReference type="InterPro" id="IPR003591">
    <property type="entry name" value="Leu-rich_rpt_typical-subtyp"/>
</dbReference>
<evidence type="ECO:0000256" key="1">
    <source>
        <dbReference type="ARBA" id="ARBA00022614"/>
    </source>
</evidence>
<accession>A0A8J6LG01</accession>
<keyword evidence="6" id="KW-1185">Reference proteome</keyword>
<dbReference type="Gene3D" id="3.80.10.10">
    <property type="entry name" value="Ribonuclease Inhibitor"/>
    <property type="match status" value="3"/>
</dbReference>
<feature type="compositionally biased region" description="Basic and acidic residues" evidence="4">
    <location>
        <begin position="1014"/>
        <end position="1029"/>
    </location>
</feature>
<dbReference type="Pfam" id="PF13855">
    <property type="entry name" value="LRR_8"/>
    <property type="match status" value="2"/>
</dbReference>
<keyword evidence="3" id="KW-0677">Repeat</keyword>
<feature type="compositionally biased region" description="Basic and acidic residues" evidence="4">
    <location>
        <begin position="1"/>
        <end position="10"/>
    </location>
</feature>
<dbReference type="Proteomes" id="UP000719412">
    <property type="component" value="Unassembled WGS sequence"/>
</dbReference>
<protein>
    <submittedName>
        <fullName evidence="5">Uncharacterized protein</fullName>
    </submittedName>
</protein>
<dbReference type="PANTHER" id="PTHR24373:SF275">
    <property type="entry name" value="TIR DOMAIN-CONTAINING PROTEIN"/>
    <property type="match status" value="1"/>
</dbReference>
<evidence type="ECO:0000256" key="2">
    <source>
        <dbReference type="ARBA" id="ARBA00022729"/>
    </source>
</evidence>
<dbReference type="SMART" id="SM00369">
    <property type="entry name" value="LRR_TYP"/>
    <property type="match status" value="12"/>
</dbReference>
<evidence type="ECO:0000313" key="6">
    <source>
        <dbReference type="Proteomes" id="UP000719412"/>
    </source>
</evidence>
<sequence length="1029" mass="116388">MEESAEHNEEFSLSDEEIGGAVVNEYSGGSPKSEASVGATGRSKSSVEVEECERRRSVSGPQQIVAMLHVDVPRGHRSRDTWPAVAPSRTARSSTQENLGATVVTQSHVDRHKANTALDFRERARSAPMTVTAMSALLLSILGLSVGVSHCPMWKEIAPCTCRTDSTKLTTVHCDKMASYDQAVRLLEGHFTPADRVFLKMSFSKLDDLPHRTFKELNMSIEHLKLNHDSLGRLVCTFAKIPLAAVPRDPSGLQVFVVYREKWLERDHRSVAEPPSSSSVIYERLTYYSFRCKCRINLTTQPPVFRVNAKREPRLAAAPLTGGWVHFQRCWRRRLLDHLIGSIFKRTCSQSRRRVPRQESSLSAETSTHDDRLLMETARAPPLFSTHSSMPEVSLTGTLVSGAIGTVDLVTRTKSNCRRRDRSGIPTRGRRYQKVQNPVWKLELEGDTFEGLTKVLFFSLADNPLGKVPEHLWKRMPSVRTLDLGRTRIKSLTTSSFKDFPLQCLVLAGNFISQMDQDSFPRQVQRLHIGRNSLKTLNKTLTNLSDLNWLFANSNELTDLEGELPLDAKNLKMIHFSNNKIEKLPQQLKSLTELESLFFQYNQIKSLDGTLGKARKLMRVVLEHNHISTLTREDFAENEILESLILSHNHITTLNNSLLNLKNLNFLNITDNRLTEFSFQEIVGLQELKSIDLSYNRIKTLIGPATNLVEWNIKLTELKLDHNEIESLDGALSGLPELLRLNLSFNKLRRISPDDLIGLDQLRLLDVSHNYLTTLEETSKTFLPRLEELRASHNHLTILERDFHGLPVLCHADLSNNQIVALGRDLVSKTRCKIGHGVHEGTWDTLKIYLQDNPILCDAALPEIMSSMEINHTRIYGVAHCAPLSEQPVTSKPNAFLGYIPETTPSLPAAISANHRPLEQENEPNNRLKPLFKTSAYEAIQLRKNDLEDARKAQDQAVDLTQNDQYRVEEPKIDPVKQEKQLSKLASEIEELRTRVEELASQNQILLDQQMNKSTEKPPNEGLGENRKP</sequence>
<feature type="region of interest" description="Disordered" evidence="4">
    <location>
        <begin position="1003"/>
        <end position="1029"/>
    </location>
</feature>
<evidence type="ECO:0000256" key="3">
    <source>
        <dbReference type="ARBA" id="ARBA00022737"/>
    </source>
</evidence>